<gene>
    <name evidence="14" type="ORF">CEUSTIGMA_g10175.t1</name>
</gene>
<dbReference type="PROSITE" id="PS51892">
    <property type="entry name" value="SUBTILASE"/>
    <property type="match status" value="1"/>
</dbReference>
<feature type="domain" description="Tripeptidyl peptidase II second Ig-like" evidence="11">
    <location>
        <begin position="897"/>
        <end position="1082"/>
    </location>
</feature>
<dbReference type="Pfam" id="PF00082">
    <property type="entry name" value="Peptidase_S8"/>
    <property type="match status" value="1"/>
</dbReference>
<comment type="caution">
    <text evidence="14">The sequence shown here is derived from an EMBL/GenBank/DDBJ whole genome shotgun (WGS) entry which is preliminary data.</text>
</comment>
<evidence type="ECO:0000256" key="4">
    <source>
        <dbReference type="ARBA" id="ARBA00022438"/>
    </source>
</evidence>
<evidence type="ECO:0000259" key="13">
    <source>
        <dbReference type="Pfam" id="PF21316"/>
    </source>
</evidence>
<evidence type="ECO:0000313" key="15">
    <source>
        <dbReference type="Proteomes" id="UP000232323"/>
    </source>
</evidence>
<organism evidence="14 15">
    <name type="scientific">Chlamydomonas eustigma</name>
    <dbReference type="NCBI Taxonomy" id="1157962"/>
    <lineage>
        <taxon>Eukaryota</taxon>
        <taxon>Viridiplantae</taxon>
        <taxon>Chlorophyta</taxon>
        <taxon>core chlorophytes</taxon>
        <taxon>Chlorophyceae</taxon>
        <taxon>CS clade</taxon>
        <taxon>Chlamydomonadales</taxon>
        <taxon>Chlamydomonadaceae</taxon>
        <taxon>Chlamydomonas</taxon>
    </lineage>
</organism>
<keyword evidence="6 8" id="KW-0378">Hydrolase</keyword>
<dbReference type="InterPro" id="IPR000209">
    <property type="entry name" value="Peptidase_S8/S53_dom"/>
</dbReference>
<dbReference type="EMBL" id="BEGY01000085">
    <property type="protein sequence ID" value="GAX82749.1"/>
    <property type="molecule type" value="Genomic_DNA"/>
</dbReference>
<dbReference type="Gene3D" id="3.40.50.200">
    <property type="entry name" value="Peptidase S8/S53 domain"/>
    <property type="match status" value="1"/>
</dbReference>
<reference evidence="14 15" key="1">
    <citation type="submission" date="2017-08" db="EMBL/GenBank/DDBJ databases">
        <title>Acidophilic green algal genome provides insights into adaptation to an acidic environment.</title>
        <authorList>
            <person name="Hirooka S."/>
            <person name="Hirose Y."/>
            <person name="Kanesaki Y."/>
            <person name="Higuchi S."/>
            <person name="Fujiwara T."/>
            <person name="Onuma R."/>
            <person name="Era A."/>
            <person name="Ohbayashi R."/>
            <person name="Uzuka A."/>
            <person name="Nozaki H."/>
            <person name="Yoshikawa H."/>
            <person name="Miyagishima S.Y."/>
        </authorList>
    </citation>
    <scope>NUCLEOTIDE SEQUENCE [LARGE SCALE GENOMIC DNA]</scope>
    <source>
        <strain evidence="14 15">NIES-2499</strain>
    </source>
</reference>
<evidence type="ECO:0000256" key="9">
    <source>
        <dbReference type="SAM" id="MobiDB-lite"/>
    </source>
</evidence>
<dbReference type="PRINTS" id="PR00723">
    <property type="entry name" value="SUBTILISIN"/>
</dbReference>
<evidence type="ECO:0000313" key="14">
    <source>
        <dbReference type="EMBL" id="GAX82749.1"/>
    </source>
</evidence>
<evidence type="ECO:0000259" key="11">
    <source>
        <dbReference type="Pfam" id="PF12580"/>
    </source>
</evidence>
<dbReference type="PANTHER" id="PTHR43806:SF14">
    <property type="entry name" value="TRIPEPTIDYL-PEPTIDASE 2"/>
    <property type="match status" value="1"/>
</dbReference>
<dbReference type="EC" id="3.4.14.10" evidence="3"/>
<evidence type="ECO:0000256" key="2">
    <source>
        <dbReference type="ARBA" id="ARBA00011073"/>
    </source>
</evidence>
<dbReference type="GO" id="GO:0004252">
    <property type="term" value="F:serine-type endopeptidase activity"/>
    <property type="evidence" value="ECO:0007669"/>
    <property type="project" value="UniProtKB-UniRule"/>
</dbReference>
<accession>A0A250XIK6</accession>
<dbReference type="Pfam" id="PF21223">
    <property type="entry name" value="TPPII_Ig-like-1"/>
    <property type="match status" value="1"/>
</dbReference>
<comment type="catalytic activity">
    <reaction evidence="1">
        <text>Release of an N-terminal tripeptide from a polypeptide.</text>
        <dbReference type="EC" id="3.4.14.10"/>
    </reaction>
</comment>
<dbReference type="InterPro" id="IPR015500">
    <property type="entry name" value="Peptidase_S8_subtilisin-rel"/>
</dbReference>
<keyword evidence="5 8" id="KW-0645">Protease</keyword>
<evidence type="ECO:0000259" key="10">
    <source>
        <dbReference type="Pfam" id="PF00082"/>
    </source>
</evidence>
<feature type="active site" description="Charge relay system" evidence="8">
    <location>
        <position position="516"/>
    </location>
</feature>
<feature type="domain" description="Tripeptidyl-peptidase II first Ig-like" evidence="12">
    <location>
        <begin position="626"/>
        <end position="730"/>
    </location>
</feature>
<dbReference type="InterPro" id="IPR050131">
    <property type="entry name" value="Peptidase_S8_subtilisin-like"/>
</dbReference>
<evidence type="ECO:0000259" key="12">
    <source>
        <dbReference type="Pfam" id="PF21223"/>
    </source>
</evidence>
<dbReference type="OrthoDB" id="10256524at2759"/>
<dbReference type="PROSITE" id="PS00138">
    <property type="entry name" value="SUBTILASE_SER"/>
    <property type="match status" value="1"/>
</dbReference>
<dbReference type="InterPro" id="IPR048383">
    <property type="entry name" value="TPPII_Ig-like-1"/>
</dbReference>
<dbReference type="STRING" id="1157962.A0A250XIK6"/>
<dbReference type="InterPro" id="IPR048384">
    <property type="entry name" value="TPPII_GBD"/>
</dbReference>
<dbReference type="InterPro" id="IPR023828">
    <property type="entry name" value="Peptidase_S8_Ser-AS"/>
</dbReference>
<name>A0A250XIK6_9CHLO</name>
<dbReference type="GO" id="GO:0008240">
    <property type="term" value="F:tripeptidyl-peptidase activity"/>
    <property type="evidence" value="ECO:0007669"/>
    <property type="project" value="UniProtKB-EC"/>
</dbReference>
<dbReference type="SUPFAM" id="SSF52743">
    <property type="entry name" value="Subtilisin-like"/>
    <property type="match status" value="1"/>
</dbReference>
<protein>
    <recommendedName>
        <fullName evidence="3">tripeptidyl-peptidase II</fullName>
        <ecNumber evidence="3">3.4.14.10</ecNumber>
    </recommendedName>
</protein>
<dbReference type="Pfam" id="PF12580">
    <property type="entry name" value="TPPII"/>
    <property type="match status" value="1"/>
</dbReference>
<evidence type="ECO:0000256" key="6">
    <source>
        <dbReference type="ARBA" id="ARBA00022801"/>
    </source>
</evidence>
<feature type="active site" description="Charge relay system" evidence="8">
    <location>
        <position position="114"/>
    </location>
</feature>
<dbReference type="Gene3D" id="2.20.25.690">
    <property type="match status" value="2"/>
</dbReference>
<feature type="region of interest" description="Disordered" evidence="9">
    <location>
        <begin position="1122"/>
        <end position="1152"/>
    </location>
</feature>
<keyword evidence="7 8" id="KW-0720">Serine protease</keyword>
<dbReference type="Gene3D" id="2.60.40.3170">
    <property type="match status" value="1"/>
</dbReference>
<evidence type="ECO:0000256" key="3">
    <source>
        <dbReference type="ARBA" id="ARBA00012462"/>
    </source>
</evidence>
<dbReference type="InterPro" id="IPR046940">
    <property type="entry name" value="TPPII_Ig-like_sf"/>
</dbReference>
<dbReference type="GO" id="GO:0005829">
    <property type="term" value="C:cytosol"/>
    <property type="evidence" value="ECO:0007669"/>
    <property type="project" value="TreeGrafter"/>
</dbReference>
<comment type="similarity">
    <text evidence="2 8">Belongs to the peptidase S8 family.</text>
</comment>
<feature type="domain" description="Peptidase S8/S53" evidence="10">
    <location>
        <begin position="105"/>
        <end position="549"/>
    </location>
</feature>
<feature type="active site" description="Charge relay system" evidence="8">
    <location>
        <position position="351"/>
    </location>
</feature>
<sequence length="1441" mass="154432">MIINLGSRLIRGVRHQSVVVKKGVSGRSTSTLLNFSAIGCSIKNHSKLKEITTSVTQPALQVSPMDSLQMSSEEPEDHSDLFSGAMPKEEIGALRFLKEHPEFDGRGVIIAILDTGVDPGAAGLQYTSQGKPKVLDVIDCTGSGDVDMSSVVKADADGFIEGASGRKLKLHTDWTNPSGEWRVGIKHVYQLFSRGLVDRVKSERRKQWDEQQRVAVAQAVADLAGLEGKSDMKASGDAAKLKAELESRLSYLKEAAKSYEDFGPLIDCVVWHDGHCWRAALDTSELHTLALGSKKAGGNGGTGALSEFTPLTDFKAERKYSTFSFLDSCNFAVNIYGNGAVLSIVVDAGAHGTHVAGITAAHFEEDTGMNGIAPGAQIISCKIGDTRLGSMETGTGLTRAMIAVLSHKCDLINMSYGEPTSTPNSGRYAGPALSTVGAPGGTSAGLYGIGAYVSPQLAEAGHSVRESSGAGRQYTWSSRGPSPDGHVGVAFSAPGGAIAPVPQWTLQKRQLMNGTSMSSPNACGGIALILSGLKQQQQLQLENGATETAMDKSLPVKLRRALEATCLPLGGGAPDAVLTYGRGLIQIDSAFEYMQRCKEAESLGIRYDIAVSPSGGSSSKGLPPPRGVYLRQAHETRQPVSYSVTVTPLLHQDVANEARLSVEDRLVLEPATPEWVSCPASLLLHHSGRGFEVNIDATRLPNGLHYSEIMAYDATAKWRGPLFRVPITVIKPVKVPQQLEAVEASVSFLPAAPALPNLSMGPLHFNPGTEHRQFMEVPEGASWAEITLTAGNHDTPKIFLLRATQLQPHLSYKRTESSRQATLSAGSEFIWTLPVVPGCTVEVTLAQFWSSLGSSSLSATIEFHGVVADGAGGSGEPGVGMTLDGSAGTKRFVVKAPLRNEKVKPEAKLSALQWGLRPFETSLSSFSTSRDTLPEGRVLYRLILSYKLNVAEAGKHLVSLPSINKHVYDGALEAQMTMIYDSHKRLIQVGDVYPEYTQLKKGDYTVRLMLRHDSQDMLDKLTNLPLVVRRRLESAVQLPVYTSKREAMSGGAPMSSEFLLRRGDSQALFLGPLPDDKVPKDASLGRTLVGKLTLGQLHNGSGAAPAGLSLVFIAPPAKASSDKNASVASQSSPEGGADKADSSGTEGVKNPAEEALNTALRDAKIKFLKDMKLGGKGPEADQNQAVYDAILSELKSAYPKHLPLLQEHLKKMDSLESSQRNTVAGLTAVILASDEVISSVDKQEIACVLAIKCPEDTPEAKKAKKDNEERRSALVDALQRKCIALLELEQVSMAPVDDSPPVDMPAIAVDANEDKQQGLADGSLVGGSDATAGTAGIHAHVVQQGKEDEFKVAFTQLREWVDTATDVQYALLHAKAELKAKRFVCSLQAIDKGLSEDSVKSNHKELQELKMQVLTTLGWDHLKRAEEEAMHVKFPKAFQPF</sequence>
<feature type="domain" description="Tripeptidyl-peptidase II galactose-binding" evidence="13">
    <location>
        <begin position="765"/>
        <end position="853"/>
    </location>
</feature>
<evidence type="ECO:0000256" key="8">
    <source>
        <dbReference type="PROSITE-ProRule" id="PRU01240"/>
    </source>
</evidence>
<evidence type="ECO:0000256" key="1">
    <source>
        <dbReference type="ARBA" id="ARBA00001910"/>
    </source>
</evidence>
<dbReference type="InterPro" id="IPR046939">
    <property type="entry name" value="TPPII_C_sf"/>
</dbReference>
<keyword evidence="15" id="KW-1185">Reference proteome</keyword>
<proteinExistence type="inferred from homology"/>
<dbReference type="GO" id="GO:0004177">
    <property type="term" value="F:aminopeptidase activity"/>
    <property type="evidence" value="ECO:0007669"/>
    <property type="project" value="UniProtKB-KW"/>
</dbReference>
<dbReference type="Gene3D" id="1.25.40.710">
    <property type="match status" value="1"/>
</dbReference>
<keyword evidence="4" id="KW-0031">Aminopeptidase</keyword>
<feature type="compositionally biased region" description="Polar residues" evidence="9">
    <location>
        <begin position="1122"/>
        <end position="1133"/>
    </location>
</feature>
<evidence type="ECO:0000256" key="7">
    <source>
        <dbReference type="ARBA" id="ARBA00022825"/>
    </source>
</evidence>
<dbReference type="Pfam" id="PF21316">
    <property type="entry name" value="TPPII_GBD"/>
    <property type="match status" value="1"/>
</dbReference>
<evidence type="ECO:0000256" key="5">
    <source>
        <dbReference type="ARBA" id="ARBA00022670"/>
    </source>
</evidence>
<dbReference type="InterPro" id="IPR022229">
    <property type="entry name" value="TPPII_Ig-like-2"/>
</dbReference>
<dbReference type="InterPro" id="IPR036852">
    <property type="entry name" value="Peptidase_S8/S53_dom_sf"/>
</dbReference>
<dbReference type="GO" id="GO:0006508">
    <property type="term" value="P:proteolysis"/>
    <property type="evidence" value="ECO:0007669"/>
    <property type="project" value="UniProtKB-KW"/>
</dbReference>
<dbReference type="Proteomes" id="UP000232323">
    <property type="component" value="Unassembled WGS sequence"/>
</dbReference>
<dbReference type="PANTHER" id="PTHR43806">
    <property type="entry name" value="PEPTIDASE S8"/>
    <property type="match status" value="1"/>
</dbReference>